<name>A0A7X2NRT0_9FIRM</name>
<dbReference type="EMBL" id="VUMN01000010">
    <property type="protein sequence ID" value="MSS58394.1"/>
    <property type="molecule type" value="Genomic_DNA"/>
</dbReference>
<dbReference type="Proteomes" id="UP000461880">
    <property type="component" value="Unassembled WGS sequence"/>
</dbReference>
<proteinExistence type="predicted"/>
<reference evidence="1 2" key="1">
    <citation type="submission" date="2019-08" db="EMBL/GenBank/DDBJ databases">
        <title>In-depth cultivation of the pig gut microbiome towards novel bacterial diversity and tailored functional studies.</title>
        <authorList>
            <person name="Wylensek D."/>
            <person name="Hitch T.C.A."/>
            <person name="Clavel T."/>
        </authorList>
    </citation>
    <scope>NUCLEOTIDE SEQUENCE [LARGE SCALE GENOMIC DNA]</scope>
    <source>
        <strain evidence="1 2">Oil+RF-744-GAM-WT-6</strain>
    </source>
</reference>
<protein>
    <recommendedName>
        <fullName evidence="3">Mobilization protein</fullName>
    </recommendedName>
</protein>
<evidence type="ECO:0000313" key="1">
    <source>
        <dbReference type="EMBL" id="MSS58394.1"/>
    </source>
</evidence>
<sequence length="102" mass="11812">MACERKARFRRNTIAFWLSDEEKKAVEARIALSGLPKGEYYRRSILGKQIQVMGGRYQSAKLAATLESLYRRASEEKNREAMEELIQILTALLKEWGKDEES</sequence>
<evidence type="ECO:0000313" key="2">
    <source>
        <dbReference type="Proteomes" id="UP000461880"/>
    </source>
</evidence>
<dbReference type="Pfam" id="PF21983">
    <property type="entry name" value="NikA-like"/>
    <property type="match status" value="1"/>
</dbReference>
<comment type="caution">
    <text evidence="1">The sequence shown here is derived from an EMBL/GenBank/DDBJ whole genome shotgun (WGS) entry which is preliminary data.</text>
</comment>
<accession>A0A7X2NRT0</accession>
<evidence type="ECO:0008006" key="3">
    <source>
        <dbReference type="Google" id="ProtNLM"/>
    </source>
</evidence>
<gene>
    <name evidence="1" type="ORF">FYJ51_05700</name>
</gene>
<keyword evidence="2" id="KW-1185">Reference proteome</keyword>
<dbReference type="InterPro" id="IPR053842">
    <property type="entry name" value="NikA-like"/>
</dbReference>
<dbReference type="RefSeq" id="WP_154504127.1">
    <property type="nucleotide sequence ID" value="NZ_VUMN01000010.1"/>
</dbReference>
<dbReference type="AlphaFoldDB" id="A0A7X2NRT0"/>
<organism evidence="1 2">
    <name type="scientific">Stecheria intestinalis</name>
    <dbReference type="NCBI Taxonomy" id="2606630"/>
    <lineage>
        <taxon>Bacteria</taxon>
        <taxon>Bacillati</taxon>
        <taxon>Bacillota</taxon>
        <taxon>Erysipelotrichia</taxon>
        <taxon>Erysipelotrichales</taxon>
        <taxon>Erysipelotrichaceae</taxon>
        <taxon>Stecheria</taxon>
    </lineage>
</organism>